<feature type="domain" description="UspA" evidence="2">
    <location>
        <begin position="223"/>
        <end position="276"/>
    </location>
</feature>
<gene>
    <name evidence="3" type="ORF">GGQ61_000049</name>
</gene>
<dbReference type="RefSeq" id="WP_183769368.1">
    <property type="nucleotide sequence ID" value="NZ_JACIDK010000001.1"/>
</dbReference>
<proteinExistence type="inferred from homology"/>
<accession>A0A839ZVW2</accession>
<comment type="caution">
    <text evidence="3">The sequence shown here is derived from an EMBL/GenBank/DDBJ whole genome shotgun (WGS) entry which is preliminary data.</text>
</comment>
<dbReference type="PRINTS" id="PR01438">
    <property type="entry name" value="UNVRSLSTRESS"/>
</dbReference>
<protein>
    <submittedName>
        <fullName evidence="3">Nucleotide-binding universal stress UspA family protein</fullName>
    </submittedName>
</protein>
<dbReference type="Proteomes" id="UP000530564">
    <property type="component" value="Unassembled WGS sequence"/>
</dbReference>
<evidence type="ECO:0000256" key="1">
    <source>
        <dbReference type="ARBA" id="ARBA00008791"/>
    </source>
</evidence>
<dbReference type="Gene3D" id="3.40.50.12370">
    <property type="match status" value="1"/>
</dbReference>
<reference evidence="3 4" key="1">
    <citation type="submission" date="2020-08" db="EMBL/GenBank/DDBJ databases">
        <title>Genomic Encyclopedia of Type Strains, Phase IV (KMG-IV): sequencing the most valuable type-strain genomes for metagenomic binning, comparative biology and taxonomic classification.</title>
        <authorList>
            <person name="Goeker M."/>
        </authorList>
    </citation>
    <scope>NUCLEOTIDE SEQUENCE [LARGE SCALE GENOMIC DNA]</scope>
    <source>
        <strain evidence="3 4">DSM 21793</strain>
    </source>
</reference>
<dbReference type="CDD" id="cd00293">
    <property type="entry name" value="USP-like"/>
    <property type="match status" value="1"/>
</dbReference>
<dbReference type="SUPFAM" id="SSF52402">
    <property type="entry name" value="Adenine nucleotide alpha hydrolases-like"/>
    <property type="match status" value="2"/>
</dbReference>
<keyword evidence="4" id="KW-1185">Reference proteome</keyword>
<dbReference type="PANTHER" id="PTHR46268:SF15">
    <property type="entry name" value="UNIVERSAL STRESS PROTEIN HP_0031"/>
    <property type="match status" value="1"/>
</dbReference>
<dbReference type="InterPro" id="IPR006015">
    <property type="entry name" value="Universal_stress_UspA"/>
</dbReference>
<evidence type="ECO:0000313" key="4">
    <source>
        <dbReference type="Proteomes" id="UP000530564"/>
    </source>
</evidence>
<evidence type="ECO:0000313" key="3">
    <source>
        <dbReference type="EMBL" id="MBB3889352.1"/>
    </source>
</evidence>
<evidence type="ECO:0000259" key="2">
    <source>
        <dbReference type="Pfam" id="PF00582"/>
    </source>
</evidence>
<comment type="similarity">
    <text evidence="1">Belongs to the universal stress protein A family.</text>
</comment>
<name>A0A839ZVW2_9CAUL</name>
<dbReference type="InterPro" id="IPR006016">
    <property type="entry name" value="UspA"/>
</dbReference>
<sequence>MDYRDILVLMDSTPAGRYRAKFGADLAQRWKAHLTGVFLTCEFILQFGSGESLFGLPASDIDGILKDHAKGVEEASQIARQMLKDAASAAGVESDFMKVSGDYPDAFIACVRRADLVIMPSIMPVHMGQKKIAAAHVAMASGGPVLVTPADDYAPPAGKRVLIAWNGSREAARALRDGWPFIQGADEVHVLVVSPSGEGGPDGMLQRLLERHGVRPNLIIDNSKDEHAADVIERQMAELDIDLLIAGLYGHPRLQEMVLGGVSRQLLHDVPTPLLLSH</sequence>
<dbReference type="EMBL" id="JACIDK010000001">
    <property type="protein sequence ID" value="MBB3889352.1"/>
    <property type="molecule type" value="Genomic_DNA"/>
</dbReference>
<dbReference type="Pfam" id="PF00582">
    <property type="entry name" value="Usp"/>
    <property type="match status" value="1"/>
</dbReference>
<dbReference type="PANTHER" id="PTHR46268">
    <property type="entry name" value="STRESS RESPONSE PROTEIN NHAX"/>
    <property type="match status" value="1"/>
</dbReference>
<dbReference type="AlphaFoldDB" id="A0A839ZVW2"/>
<organism evidence="3 4">
    <name type="scientific">Phenylobacterium haematophilum</name>
    <dbReference type="NCBI Taxonomy" id="98513"/>
    <lineage>
        <taxon>Bacteria</taxon>
        <taxon>Pseudomonadati</taxon>
        <taxon>Pseudomonadota</taxon>
        <taxon>Alphaproteobacteria</taxon>
        <taxon>Caulobacterales</taxon>
        <taxon>Caulobacteraceae</taxon>
        <taxon>Phenylobacterium</taxon>
    </lineage>
</organism>